<feature type="region of interest" description="Disordered" evidence="1">
    <location>
        <begin position="92"/>
        <end position="149"/>
    </location>
</feature>
<feature type="transmembrane region" description="Helical" evidence="2">
    <location>
        <begin position="304"/>
        <end position="325"/>
    </location>
</feature>
<evidence type="ECO:0000313" key="3">
    <source>
        <dbReference type="EMBL" id="CED82959.1"/>
    </source>
</evidence>
<evidence type="ECO:0000256" key="1">
    <source>
        <dbReference type="SAM" id="MobiDB-lite"/>
    </source>
</evidence>
<keyword evidence="2" id="KW-0812">Transmembrane</keyword>
<feature type="transmembrane region" description="Helical" evidence="2">
    <location>
        <begin position="486"/>
        <end position="505"/>
    </location>
</feature>
<feature type="compositionally biased region" description="Low complexity" evidence="1">
    <location>
        <begin position="140"/>
        <end position="149"/>
    </location>
</feature>
<feature type="compositionally biased region" description="Acidic residues" evidence="1">
    <location>
        <begin position="92"/>
        <end position="110"/>
    </location>
</feature>
<dbReference type="EMBL" id="LN483142">
    <property type="protein sequence ID" value="CED82959.1"/>
    <property type="molecule type" value="Genomic_DNA"/>
</dbReference>
<proteinExistence type="predicted"/>
<protein>
    <submittedName>
        <fullName evidence="3">Uncharacterized protein</fullName>
    </submittedName>
</protein>
<dbReference type="GO" id="GO:0015179">
    <property type="term" value="F:L-amino acid transmembrane transporter activity"/>
    <property type="evidence" value="ECO:0007669"/>
    <property type="project" value="TreeGrafter"/>
</dbReference>
<feature type="transmembrane region" description="Helical" evidence="2">
    <location>
        <begin position="433"/>
        <end position="454"/>
    </location>
</feature>
<reference evidence="3" key="1">
    <citation type="submission" date="2014-08" db="EMBL/GenBank/DDBJ databases">
        <authorList>
            <person name="Sharma Rahul"/>
            <person name="Thines Marco"/>
        </authorList>
    </citation>
    <scope>NUCLEOTIDE SEQUENCE</scope>
</reference>
<feature type="transmembrane region" description="Helical" evidence="2">
    <location>
        <begin position="390"/>
        <end position="413"/>
    </location>
</feature>
<dbReference type="PANTHER" id="PTHR22950:SF695">
    <property type="entry name" value="AMINO ACID TRANSPORTER TRANSMEMBRANE DOMAIN-CONTAINING PROTEIN"/>
    <property type="match status" value="1"/>
</dbReference>
<feature type="transmembrane region" description="Helical" evidence="2">
    <location>
        <begin position="231"/>
        <end position="251"/>
    </location>
</feature>
<feature type="region of interest" description="Disordered" evidence="1">
    <location>
        <begin position="33"/>
        <end position="71"/>
    </location>
</feature>
<keyword evidence="2" id="KW-0472">Membrane</keyword>
<organism evidence="3">
    <name type="scientific">Phaffia rhodozyma</name>
    <name type="common">Yeast</name>
    <name type="synonym">Xanthophyllomyces dendrorhous</name>
    <dbReference type="NCBI Taxonomy" id="264483"/>
    <lineage>
        <taxon>Eukaryota</taxon>
        <taxon>Fungi</taxon>
        <taxon>Dikarya</taxon>
        <taxon>Basidiomycota</taxon>
        <taxon>Agaricomycotina</taxon>
        <taxon>Tremellomycetes</taxon>
        <taxon>Cystofilobasidiales</taxon>
        <taxon>Mrakiaceae</taxon>
        <taxon>Phaffia</taxon>
    </lineage>
</organism>
<feature type="transmembrane region" description="Helical" evidence="2">
    <location>
        <begin position="358"/>
        <end position="378"/>
    </location>
</feature>
<dbReference type="GO" id="GO:0005774">
    <property type="term" value="C:vacuolar membrane"/>
    <property type="evidence" value="ECO:0007669"/>
    <property type="project" value="TreeGrafter"/>
</dbReference>
<sequence>MPVVTLACMVDCAPGRRTLQRFLVSDSVPGFGFSNPSSRIHSGHPPLSLRMDTSRTPTSPTGSSYDLGELVLEPEDNGTELWSDPETRELEETEFLSSEFESDGGQEDDSFIPSRRRYQPHQYPQRHHRHQRQSSRSLKHSYSLGSSSTPPTGNLTLFWTTLNLLNTSFSPTILSLPYAVWLLSPELFIPMLVGISLISGASHVVILYLARYLGIKTLDDLGQAVGGGKTVRLGMRVLTVGAGVGVLMLYLRMTADLIRPIFVYSTPLSSVLQSSALWAFLASVLIAPILLASQLHSKTIIRTSLLSSAFPIVLFIITLVKIVAYSKNQTDPPVPVEASRIQFGELVGGNGIGRGSTWGGIALITFTQMSQLTTLPNYATLLQPSQRTFLLSPLLLSVLSIALTLPLSLVPYFLLSTPPPPNILDILPSADSWIIVARLSGAGMALSGIPMLFLPTRDVAVRAFRSAGLKTVGGSGFDGQGKKRRAFWTVTAIGWGGVTVLSVAGDWISKKGVLSGVFLGFLLSFFIPAILFVVLFHLRRPFSIIFPPSTNFSSQSTSTSSSSPTAYLTSGPQEASLLTDVLLAQKEKQLQKRRSGRRIWQDAVVFFGILPVGGVVCCWSAGRLFGGW</sequence>
<feature type="transmembrane region" description="Helical" evidence="2">
    <location>
        <begin position="271"/>
        <end position="292"/>
    </location>
</feature>
<feature type="transmembrane region" description="Helical" evidence="2">
    <location>
        <begin position="603"/>
        <end position="622"/>
    </location>
</feature>
<feature type="compositionally biased region" description="Low complexity" evidence="1">
    <location>
        <begin position="54"/>
        <end position="64"/>
    </location>
</feature>
<keyword evidence="2" id="KW-1133">Transmembrane helix</keyword>
<evidence type="ECO:0000256" key="2">
    <source>
        <dbReference type="SAM" id="Phobius"/>
    </source>
</evidence>
<name>A0A0F7SQJ5_PHARH</name>
<feature type="compositionally biased region" description="Basic residues" evidence="1">
    <location>
        <begin position="114"/>
        <end position="139"/>
    </location>
</feature>
<feature type="transmembrane region" description="Helical" evidence="2">
    <location>
        <begin position="187"/>
        <end position="210"/>
    </location>
</feature>
<dbReference type="AlphaFoldDB" id="A0A0F7SQJ5"/>
<dbReference type="PANTHER" id="PTHR22950">
    <property type="entry name" value="AMINO ACID TRANSPORTER"/>
    <property type="match status" value="1"/>
</dbReference>
<accession>A0A0F7SQJ5</accession>
<feature type="transmembrane region" description="Helical" evidence="2">
    <location>
        <begin position="517"/>
        <end position="538"/>
    </location>
</feature>